<dbReference type="EC" id="2.5.1.-" evidence="6"/>
<accession>A0A934SYN6</accession>
<evidence type="ECO:0000256" key="6">
    <source>
        <dbReference type="RuleBase" id="RU366026"/>
    </source>
</evidence>
<keyword evidence="6" id="KW-0169">Cobalamin biosynthesis</keyword>
<protein>
    <recommendedName>
        <fullName evidence="6">Cobalamin adenosyltransferase</fullName>
        <ecNumber evidence="6">2.5.1.-</ecNumber>
    </recommendedName>
</protein>
<dbReference type="InterPro" id="IPR016030">
    <property type="entry name" value="CblAdoTrfase-like"/>
</dbReference>
<keyword evidence="10" id="KW-1185">Reference proteome</keyword>
<evidence type="ECO:0000313" key="9">
    <source>
        <dbReference type="EMBL" id="MBK4739291.1"/>
    </source>
</evidence>
<dbReference type="GO" id="GO:0009236">
    <property type="term" value="P:cobalamin biosynthetic process"/>
    <property type="evidence" value="ECO:0007669"/>
    <property type="project" value="UniProtKB-UniRule"/>
</dbReference>
<evidence type="ECO:0000313" key="10">
    <source>
        <dbReference type="Proteomes" id="UP000622890"/>
    </source>
</evidence>
<dbReference type="SUPFAM" id="SSF89028">
    <property type="entry name" value="Cobalamin adenosyltransferase-like"/>
    <property type="match status" value="1"/>
</dbReference>
<reference evidence="9" key="1">
    <citation type="submission" date="2021-01" db="EMBL/GenBank/DDBJ databases">
        <title>Genome sequence of strain Noviherbaspirillum sp. DKR-6.</title>
        <authorList>
            <person name="Chaudhary D.K."/>
        </authorList>
    </citation>
    <scope>NUCLEOTIDE SEQUENCE</scope>
    <source>
        <strain evidence="9">DKR-6</strain>
    </source>
</reference>
<feature type="domain" description="Cobalamin adenosyltransferase-like" evidence="8">
    <location>
        <begin position="8"/>
        <end position="167"/>
    </location>
</feature>
<dbReference type="NCBIfam" id="TIGR00636">
    <property type="entry name" value="PduO_Nterm"/>
    <property type="match status" value="1"/>
</dbReference>
<dbReference type="Proteomes" id="UP000622890">
    <property type="component" value="Unassembled WGS sequence"/>
</dbReference>
<dbReference type="Gene3D" id="1.20.1200.10">
    <property type="entry name" value="Cobalamin adenosyltransferase-like"/>
    <property type="match status" value="1"/>
</dbReference>
<evidence type="ECO:0000256" key="3">
    <source>
        <dbReference type="ARBA" id="ARBA00022679"/>
    </source>
</evidence>
<sequence>MGNRLTKIYTRTGDDGTTGLGDGSRVDKDSARVEAMGQVDHLNAFIGTILAQASVPAHISECLADVQHELFDLGAELCIPGSARITDAQVARLERQLDEINEHLGRLADFILPGGTPAAALAHLARTACRNTERAVLALHRQDTEVRAELRRYLNRLSDLLFVVARELNRCAGVIDVVWIQRKGETCKKTPFC</sequence>
<comment type="similarity">
    <text evidence="1 6">Belongs to the Cob(I)alamin adenosyltransferase family.</text>
</comment>
<evidence type="ECO:0000259" key="8">
    <source>
        <dbReference type="Pfam" id="PF01923"/>
    </source>
</evidence>
<comment type="subunit">
    <text evidence="2">Homotrimer.</text>
</comment>
<name>A0A934SYN6_9BURK</name>
<gene>
    <name evidence="9" type="ORF">JJB74_32285</name>
</gene>
<dbReference type="EMBL" id="JAEPBG010000047">
    <property type="protein sequence ID" value="MBK4739291.1"/>
    <property type="molecule type" value="Genomic_DNA"/>
</dbReference>
<dbReference type="Pfam" id="PF01923">
    <property type="entry name" value="Cob_adeno_trans"/>
    <property type="match status" value="1"/>
</dbReference>
<dbReference type="GO" id="GO:0005524">
    <property type="term" value="F:ATP binding"/>
    <property type="evidence" value="ECO:0007669"/>
    <property type="project" value="UniProtKB-UniRule"/>
</dbReference>
<dbReference type="RefSeq" id="WP_200598655.1">
    <property type="nucleotide sequence ID" value="NZ_JAEPBG010000047.1"/>
</dbReference>
<evidence type="ECO:0000256" key="1">
    <source>
        <dbReference type="ARBA" id="ARBA00007487"/>
    </source>
</evidence>
<evidence type="ECO:0000256" key="2">
    <source>
        <dbReference type="ARBA" id="ARBA00011233"/>
    </source>
</evidence>
<keyword evidence="3 6" id="KW-0808">Transferase</keyword>
<comment type="catalytic activity">
    <reaction evidence="6">
        <text>2 cob(II)alamin + AH2 + 2 ATP = 2 adenosylcob(III)alamin + 2 triphosphate + A + 2 H(+)</text>
        <dbReference type="Rhea" id="RHEA:53304"/>
        <dbReference type="ChEBI" id="CHEBI:13193"/>
        <dbReference type="ChEBI" id="CHEBI:15378"/>
        <dbReference type="ChEBI" id="CHEBI:16304"/>
        <dbReference type="ChEBI" id="CHEBI:17499"/>
        <dbReference type="ChEBI" id="CHEBI:18036"/>
        <dbReference type="ChEBI" id="CHEBI:18408"/>
        <dbReference type="ChEBI" id="CHEBI:30616"/>
    </reaction>
</comment>
<keyword evidence="4 6" id="KW-0547">Nucleotide-binding</keyword>
<evidence type="ECO:0000256" key="7">
    <source>
        <dbReference type="SAM" id="MobiDB-lite"/>
    </source>
</evidence>
<dbReference type="GO" id="GO:0008817">
    <property type="term" value="F:corrinoid adenosyltransferase activity"/>
    <property type="evidence" value="ECO:0007669"/>
    <property type="project" value="TreeGrafter"/>
</dbReference>
<dbReference type="AlphaFoldDB" id="A0A934SYN6"/>
<proteinExistence type="inferred from homology"/>
<dbReference type="InterPro" id="IPR029499">
    <property type="entry name" value="PduO-typ"/>
</dbReference>
<dbReference type="PANTHER" id="PTHR12213:SF0">
    <property type="entry name" value="CORRINOID ADENOSYLTRANSFERASE MMAB"/>
    <property type="match status" value="1"/>
</dbReference>
<comment type="caution">
    <text evidence="9">The sequence shown here is derived from an EMBL/GenBank/DDBJ whole genome shotgun (WGS) entry which is preliminary data.</text>
</comment>
<dbReference type="PANTHER" id="PTHR12213">
    <property type="entry name" value="CORRINOID ADENOSYLTRANSFERASE"/>
    <property type="match status" value="1"/>
</dbReference>
<dbReference type="InterPro" id="IPR036451">
    <property type="entry name" value="CblAdoTrfase-like_sf"/>
</dbReference>
<evidence type="ECO:0000256" key="4">
    <source>
        <dbReference type="ARBA" id="ARBA00022741"/>
    </source>
</evidence>
<organism evidence="9 10">
    <name type="scientific">Noviherbaspirillum pedocola</name>
    <dbReference type="NCBI Taxonomy" id="2801341"/>
    <lineage>
        <taxon>Bacteria</taxon>
        <taxon>Pseudomonadati</taxon>
        <taxon>Pseudomonadota</taxon>
        <taxon>Betaproteobacteria</taxon>
        <taxon>Burkholderiales</taxon>
        <taxon>Oxalobacteraceae</taxon>
        <taxon>Noviherbaspirillum</taxon>
    </lineage>
</organism>
<feature type="region of interest" description="Disordered" evidence="7">
    <location>
        <begin position="1"/>
        <end position="24"/>
    </location>
</feature>
<keyword evidence="5 6" id="KW-0067">ATP-binding</keyword>
<evidence type="ECO:0000256" key="5">
    <source>
        <dbReference type="ARBA" id="ARBA00022840"/>
    </source>
</evidence>
<dbReference type="FunFam" id="1.20.1200.10:FF:000001">
    <property type="entry name" value="Cob(I)yrinic acid a,c-diamide adenosyltransferase"/>
    <property type="match status" value="1"/>
</dbReference>